<comment type="catalytic activity">
    <reaction evidence="1 6">
        <text>Cleavage of hydrophobic, N-terminal signal or leader sequences from secreted and periplasmic proteins.</text>
        <dbReference type="EC" id="3.4.21.89"/>
    </reaction>
</comment>
<dbReference type="Gene3D" id="2.10.109.10">
    <property type="entry name" value="Umud Fragment, subunit A"/>
    <property type="match status" value="1"/>
</dbReference>
<reference evidence="8 9" key="1">
    <citation type="submission" date="2017-09" db="EMBL/GenBank/DDBJ databases">
        <title>Depth-based differentiation of microbial function through sediment-hosted aquifers and enrichment of novel symbionts in the deep terrestrial subsurface.</title>
        <authorList>
            <person name="Probst A.J."/>
            <person name="Ladd B."/>
            <person name="Jarett J.K."/>
            <person name="Geller-Mcgrath D.E."/>
            <person name="Sieber C.M."/>
            <person name="Emerson J.B."/>
            <person name="Anantharaman K."/>
            <person name="Thomas B.C."/>
            <person name="Malmstrom R."/>
            <person name="Stieglmeier M."/>
            <person name="Klingl A."/>
            <person name="Woyke T."/>
            <person name="Ryan C.M."/>
            <person name="Banfield J.F."/>
        </authorList>
    </citation>
    <scope>NUCLEOTIDE SEQUENCE [LARGE SCALE GENOMIC DNA]</scope>
    <source>
        <strain evidence="8">CG10_big_fil_rev_8_21_14_0_10_31_9</strain>
    </source>
</reference>
<gene>
    <name evidence="8" type="primary">lepB</name>
    <name evidence="8" type="ORF">COV23_00760</name>
</gene>
<dbReference type="NCBIfam" id="TIGR02227">
    <property type="entry name" value="sigpep_I_bact"/>
    <property type="match status" value="1"/>
</dbReference>
<evidence type="ECO:0000256" key="3">
    <source>
        <dbReference type="ARBA" id="ARBA00013208"/>
    </source>
</evidence>
<keyword evidence="4 6" id="KW-0378">Hydrolase</keyword>
<comment type="similarity">
    <text evidence="2 6">Belongs to the peptidase S26 family.</text>
</comment>
<protein>
    <recommendedName>
        <fullName evidence="3 6">Signal peptidase I</fullName>
        <ecNumber evidence="3 6">3.4.21.89</ecNumber>
    </recommendedName>
</protein>
<keyword evidence="6" id="KW-0645">Protease</keyword>
<dbReference type="Proteomes" id="UP000231602">
    <property type="component" value="Unassembled WGS sequence"/>
</dbReference>
<comment type="subcellular location">
    <subcellularLocation>
        <location evidence="6">Membrane</location>
        <topology evidence="6">Single-pass type II membrane protein</topology>
    </subcellularLocation>
</comment>
<evidence type="ECO:0000313" key="9">
    <source>
        <dbReference type="Proteomes" id="UP000231602"/>
    </source>
</evidence>
<evidence type="ECO:0000256" key="6">
    <source>
        <dbReference type="RuleBase" id="RU362042"/>
    </source>
</evidence>
<feature type="active site" evidence="5">
    <location>
        <position position="39"/>
    </location>
</feature>
<feature type="active site" evidence="5">
    <location>
        <position position="82"/>
    </location>
</feature>
<evidence type="ECO:0000256" key="5">
    <source>
        <dbReference type="PIRSR" id="PIRSR600223-1"/>
    </source>
</evidence>
<dbReference type="CDD" id="cd06530">
    <property type="entry name" value="S26_SPase_I"/>
    <property type="match status" value="1"/>
</dbReference>
<evidence type="ECO:0000259" key="7">
    <source>
        <dbReference type="Pfam" id="PF10502"/>
    </source>
</evidence>
<dbReference type="Pfam" id="PF10502">
    <property type="entry name" value="Peptidase_S26"/>
    <property type="match status" value="1"/>
</dbReference>
<dbReference type="InterPro" id="IPR000223">
    <property type="entry name" value="Pept_S26A_signal_pept_1"/>
</dbReference>
<keyword evidence="6" id="KW-1133">Transmembrane helix</keyword>
<dbReference type="EMBL" id="PCXV01000012">
    <property type="protein sequence ID" value="PIR44281.1"/>
    <property type="molecule type" value="Genomic_DNA"/>
</dbReference>
<sequence length="182" mass="21101">MKAFLYTLREIFEIVLIAIIVVVGVRQFLVQPFLVSGSSMEPNFHSGDYILINEVSFRFRQPERGEVVVFKYPGNEKTYFIKRIIGLPGERMSVLDGKVYIYNTQNPKGFLVSESYLPKDLKTIGNKELQLANEEYFVMGDNRNASFDSRQWGSLQKTEIIGIVWLRLWPLNQVMAFEKPSY</sequence>
<dbReference type="PANTHER" id="PTHR43390">
    <property type="entry name" value="SIGNAL PEPTIDASE I"/>
    <property type="match status" value="1"/>
</dbReference>
<dbReference type="GO" id="GO:0004252">
    <property type="term" value="F:serine-type endopeptidase activity"/>
    <property type="evidence" value="ECO:0007669"/>
    <property type="project" value="InterPro"/>
</dbReference>
<feature type="domain" description="Peptidase S26" evidence="7">
    <location>
        <begin position="9"/>
        <end position="169"/>
    </location>
</feature>
<evidence type="ECO:0000256" key="1">
    <source>
        <dbReference type="ARBA" id="ARBA00000677"/>
    </source>
</evidence>
<dbReference type="PANTHER" id="PTHR43390:SF1">
    <property type="entry name" value="CHLOROPLAST PROCESSING PEPTIDASE"/>
    <property type="match status" value="1"/>
</dbReference>
<keyword evidence="6" id="KW-0472">Membrane</keyword>
<dbReference type="InterPro" id="IPR019757">
    <property type="entry name" value="Pept_S26A_signal_pept_1_Lys-AS"/>
</dbReference>
<evidence type="ECO:0000313" key="8">
    <source>
        <dbReference type="EMBL" id="PIR44281.1"/>
    </source>
</evidence>
<dbReference type="InterPro" id="IPR036286">
    <property type="entry name" value="LexA/Signal_pep-like_sf"/>
</dbReference>
<comment type="caution">
    <text evidence="8">The sequence shown here is derived from an EMBL/GenBank/DDBJ whole genome shotgun (WGS) entry which is preliminary data.</text>
</comment>
<dbReference type="SUPFAM" id="SSF51306">
    <property type="entry name" value="LexA/Signal peptidase"/>
    <property type="match status" value="1"/>
</dbReference>
<accession>A0A2H0RCL4</accession>
<dbReference type="GO" id="GO:0006465">
    <property type="term" value="P:signal peptide processing"/>
    <property type="evidence" value="ECO:0007669"/>
    <property type="project" value="InterPro"/>
</dbReference>
<feature type="transmembrane region" description="Helical" evidence="6">
    <location>
        <begin position="12"/>
        <end position="29"/>
    </location>
</feature>
<dbReference type="GO" id="GO:0016020">
    <property type="term" value="C:membrane"/>
    <property type="evidence" value="ECO:0007669"/>
    <property type="project" value="UniProtKB-SubCell"/>
</dbReference>
<dbReference type="GO" id="GO:0009003">
    <property type="term" value="F:signal peptidase activity"/>
    <property type="evidence" value="ECO:0007669"/>
    <property type="project" value="UniProtKB-EC"/>
</dbReference>
<dbReference type="PROSITE" id="PS00761">
    <property type="entry name" value="SPASE_I_3"/>
    <property type="match status" value="1"/>
</dbReference>
<dbReference type="EC" id="3.4.21.89" evidence="3 6"/>
<keyword evidence="6" id="KW-0812">Transmembrane</keyword>
<organism evidence="8 9">
    <name type="scientific">Candidatus Wolfebacteria bacterium CG10_big_fil_rev_8_21_14_0_10_31_9</name>
    <dbReference type="NCBI Taxonomy" id="1975070"/>
    <lineage>
        <taxon>Bacteria</taxon>
        <taxon>Candidatus Wolfeibacteriota</taxon>
    </lineage>
</organism>
<dbReference type="PRINTS" id="PR00727">
    <property type="entry name" value="LEADERPTASE"/>
</dbReference>
<dbReference type="InterPro" id="IPR019533">
    <property type="entry name" value="Peptidase_S26"/>
</dbReference>
<dbReference type="AlphaFoldDB" id="A0A2H0RCL4"/>
<evidence type="ECO:0000256" key="2">
    <source>
        <dbReference type="ARBA" id="ARBA00009370"/>
    </source>
</evidence>
<proteinExistence type="inferred from homology"/>
<evidence type="ECO:0000256" key="4">
    <source>
        <dbReference type="ARBA" id="ARBA00022801"/>
    </source>
</evidence>
<dbReference type="InterPro" id="IPR019758">
    <property type="entry name" value="Pept_S26A_signal_pept_1_CS"/>
</dbReference>
<dbReference type="PROSITE" id="PS00760">
    <property type="entry name" value="SPASE_I_2"/>
    <property type="match status" value="1"/>
</dbReference>
<name>A0A2H0RCL4_9BACT</name>